<comment type="caution">
    <text evidence="9">The sequence shown here is derived from an EMBL/GenBank/DDBJ whole genome shotgun (WGS) entry which is preliminary data.</text>
</comment>
<dbReference type="InterPro" id="IPR015944">
    <property type="entry name" value="Gly-tRNA-synth_bsu"/>
</dbReference>
<dbReference type="GO" id="GO:0005524">
    <property type="term" value="F:ATP binding"/>
    <property type="evidence" value="ECO:0007669"/>
    <property type="project" value="UniProtKB-UniRule"/>
</dbReference>
<dbReference type="EC" id="6.1.1.14" evidence="8"/>
<evidence type="ECO:0000256" key="4">
    <source>
        <dbReference type="ARBA" id="ARBA00022840"/>
    </source>
</evidence>
<keyword evidence="8" id="KW-0963">Cytoplasm</keyword>
<dbReference type="HAMAP" id="MF_00255">
    <property type="entry name" value="Gly_tRNA_synth_beta"/>
    <property type="match status" value="1"/>
</dbReference>
<organism evidence="9 10">
    <name type="scientific">Helicobacter japonicus</name>
    <dbReference type="NCBI Taxonomy" id="425400"/>
    <lineage>
        <taxon>Bacteria</taxon>
        <taxon>Pseudomonadati</taxon>
        <taxon>Campylobacterota</taxon>
        <taxon>Epsilonproteobacteria</taxon>
        <taxon>Campylobacterales</taxon>
        <taxon>Helicobacteraceae</taxon>
        <taxon>Helicobacter</taxon>
    </lineage>
</organism>
<dbReference type="OrthoDB" id="9775440at2"/>
<dbReference type="GO" id="GO:0004820">
    <property type="term" value="F:glycine-tRNA ligase activity"/>
    <property type="evidence" value="ECO:0007669"/>
    <property type="project" value="UniProtKB-UniRule"/>
</dbReference>
<keyword evidence="10" id="KW-1185">Reference proteome</keyword>
<evidence type="ECO:0000256" key="1">
    <source>
        <dbReference type="ARBA" id="ARBA00008226"/>
    </source>
</evidence>
<dbReference type="Pfam" id="PF02092">
    <property type="entry name" value="tRNA_synt_2f"/>
    <property type="match status" value="1"/>
</dbReference>
<dbReference type="Proteomes" id="UP000029707">
    <property type="component" value="Unassembled WGS sequence"/>
</dbReference>
<keyword evidence="4 8" id="KW-0067">ATP-binding</keyword>
<keyword evidence="6 8" id="KW-0030">Aminoacyl-tRNA synthetase</keyword>
<dbReference type="STRING" id="425400.LS65_04040"/>
<dbReference type="PANTHER" id="PTHR30075:SF2">
    <property type="entry name" value="GLYCINE--TRNA LIGASE, CHLOROPLASTIC_MITOCHONDRIAL 2"/>
    <property type="match status" value="1"/>
</dbReference>
<evidence type="ECO:0000256" key="2">
    <source>
        <dbReference type="ARBA" id="ARBA00022598"/>
    </source>
</evidence>
<dbReference type="GO" id="GO:0006426">
    <property type="term" value="P:glycyl-tRNA aminoacylation"/>
    <property type="evidence" value="ECO:0007669"/>
    <property type="project" value="UniProtKB-UniRule"/>
</dbReference>
<keyword evidence="3 8" id="KW-0547">Nucleotide-binding</keyword>
<evidence type="ECO:0000256" key="5">
    <source>
        <dbReference type="ARBA" id="ARBA00022917"/>
    </source>
</evidence>
<proteinExistence type="inferred from homology"/>
<dbReference type="EMBL" id="JRMQ02000002">
    <property type="protein sequence ID" value="TLE02674.1"/>
    <property type="molecule type" value="Genomic_DNA"/>
</dbReference>
<evidence type="ECO:0000256" key="8">
    <source>
        <dbReference type="HAMAP-Rule" id="MF_00255"/>
    </source>
</evidence>
<comment type="catalytic activity">
    <reaction evidence="7 8">
        <text>tRNA(Gly) + glycine + ATP = glycyl-tRNA(Gly) + AMP + diphosphate</text>
        <dbReference type="Rhea" id="RHEA:16013"/>
        <dbReference type="Rhea" id="RHEA-COMP:9664"/>
        <dbReference type="Rhea" id="RHEA-COMP:9683"/>
        <dbReference type="ChEBI" id="CHEBI:30616"/>
        <dbReference type="ChEBI" id="CHEBI:33019"/>
        <dbReference type="ChEBI" id="CHEBI:57305"/>
        <dbReference type="ChEBI" id="CHEBI:78442"/>
        <dbReference type="ChEBI" id="CHEBI:78522"/>
        <dbReference type="ChEBI" id="CHEBI:456215"/>
        <dbReference type="EC" id="6.1.1.14"/>
    </reaction>
</comment>
<dbReference type="InterPro" id="IPR006194">
    <property type="entry name" value="Gly-tRNA-synth_heterodimer"/>
</dbReference>
<name>A0A4U8TQF8_9HELI</name>
<keyword evidence="2 8" id="KW-0436">Ligase</keyword>
<evidence type="ECO:0000256" key="6">
    <source>
        <dbReference type="ARBA" id="ARBA00023146"/>
    </source>
</evidence>
<gene>
    <name evidence="8" type="primary">glyS</name>
    <name evidence="9" type="ORF">LS65_001750</name>
</gene>
<evidence type="ECO:0000256" key="7">
    <source>
        <dbReference type="ARBA" id="ARBA00047937"/>
    </source>
</evidence>
<evidence type="ECO:0000313" key="10">
    <source>
        <dbReference type="Proteomes" id="UP000029707"/>
    </source>
</evidence>
<dbReference type="PANTHER" id="PTHR30075">
    <property type="entry name" value="GLYCYL-TRNA SYNTHETASE"/>
    <property type="match status" value="1"/>
</dbReference>
<dbReference type="PRINTS" id="PR01045">
    <property type="entry name" value="TRNASYNTHGB"/>
</dbReference>
<evidence type="ECO:0000313" key="9">
    <source>
        <dbReference type="EMBL" id="TLE02674.1"/>
    </source>
</evidence>
<accession>A0A4U8TQF8</accession>
<comment type="subcellular location">
    <subcellularLocation>
        <location evidence="8">Cytoplasm</location>
    </subcellularLocation>
</comment>
<keyword evidence="5 8" id="KW-0648">Protein biosynthesis</keyword>
<dbReference type="GO" id="GO:0005829">
    <property type="term" value="C:cytosol"/>
    <property type="evidence" value="ECO:0007669"/>
    <property type="project" value="TreeGrafter"/>
</dbReference>
<dbReference type="NCBIfam" id="TIGR00211">
    <property type="entry name" value="glyS"/>
    <property type="match status" value="1"/>
</dbReference>
<protein>
    <recommendedName>
        <fullName evidence="8">Glycine--tRNA ligase beta subunit</fullName>
        <ecNumber evidence="8">6.1.1.14</ecNumber>
    </recommendedName>
    <alternativeName>
        <fullName evidence="8">Glycyl-tRNA synthetase beta subunit</fullName>
        <shortName evidence="8">GlyRS</shortName>
    </alternativeName>
</protein>
<comment type="similarity">
    <text evidence="1 8">Belongs to the class-II aminoacyl-tRNA synthetase family.</text>
</comment>
<evidence type="ECO:0000256" key="3">
    <source>
        <dbReference type="ARBA" id="ARBA00022741"/>
    </source>
</evidence>
<sequence>MTQSYLNFKGIFLKIPYLPLLIEILTEELPAIPLLKELPHIQEKWQKSAQDFGISSTPTFYYTPRRLVLYEENFPTTTQDTLIESYGPPLSIAFNNGDKTQGLSKAGESFYKKNGLSVDTPLQTKHKDNKEVLYYAYTKKGVPTSTLLGDILTQWLHSLHFGKSMLWGNTKQSFIRPVRNICILLGEQSVQMSAFDIQSKAQTYIHRDVSFAPVLVNSPQAYFEILKNGKIIVNQNERKAMIIEQISHIESTHHIKVEIDASLLDEIVAITEYPHAAFGSFEKDFLRLPPEVIITSMKENQRYFATYANDTLHNGFVLVANSTAQNLTPIVQGNQKVLKARLSDAVFFYENDIKNGFAPEQLSQILFVEGLGSLLDKSKRENIIAHILLESFANQLTLPLSEAKEILDNAITYAKADLLTQMVYEFTELQGIMGYYYAQKFGMHPLVALSIKEQYLPTGEDSALPSHILSAIVALSVKLDNIFALFSIQKIPTGSKDPFALRRAANGVLKIIAQYNLDFDLRIDMPRIYQAAGYKPSDLNHIESFFLERLEGFLKVNPSLVRCVLNARVDNHKMRNLNTIISNTQSLSSFFEKSDKEALVRLFKRVANILDENMQSAPIDTSLFALEEEKSLYNALQTIKNSTFNNTQEHIEALFALKSPLECFFESVLVNDSNITLQTNRKMLILEVYNEFLRIGDIKDITL</sequence>
<dbReference type="PROSITE" id="PS50861">
    <property type="entry name" value="AA_TRNA_LIGASE_II_GLYAB"/>
    <property type="match status" value="1"/>
</dbReference>
<reference evidence="9 10" key="1">
    <citation type="journal article" date="2014" name="Genome Announc.">
        <title>Draft genome sequences of eight enterohepatic helicobacter species isolated from both laboratory and wild rodents.</title>
        <authorList>
            <person name="Sheh A."/>
            <person name="Shen Z."/>
            <person name="Fox J.G."/>
        </authorList>
    </citation>
    <scope>NUCLEOTIDE SEQUENCE [LARGE SCALE GENOMIC DNA]</scope>
    <source>
        <strain evidence="9 10">MIT 01-6451</strain>
    </source>
</reference>
<dbReference type="AlphaFoldDB" id="A0A4U8TQF8"/>
<comment type="subunit">
    <text evidence="8">Tetramer of two alpha and two beta subunits.</text>
</comment>